<feature type="transmembrane region" description="Helical" evidence="7">
    <location>
        <begin position="143"/>
        <end position="167"/>
    </location>
</feature>
<evidence type="ECO:0000256" key="4">
    <source>
        <dbReference type="ARBA" id="ARBA00023136"/>
    </source>
</evidence>
<feature type="transmembrane region" description="Helical" evidence="7">
    <location>
        <begin position="112"/>
        <end position="131"/>
    </location>
</feature>
<keyword evidence="4 7" id="KW-0472">Membrane</keyword>
<dbReference type="PANTHER" id="PTHR33048">
    <property type="entry name" value="PTH11-LIKE INTEGRAL MEMBRANE PROTEIN (AFU_ORTHOLOGUE AFUA_5G11245)"/>
    <property type="match status" value="1"/>
</dbReference>
<dbReference type="STRING" id="1160509.A0A3N4HXP9"/>
<gene>
    <name evidence="9" type="ORF">BJ508DRAFT_329115</name>
</gene>
<evidence type="ECO:0000256" key="7">
    <source>
        <dbReference type="SAM" id="Phobius"/>
    </source>
</evidence>
<feature type="region of interest" description="Disordered" evidence="6">
    <location>
        <begin position="323"/>
        <end position="342"/>
    </location>
</feature>
<feature type="transmembrane region" description="Helical" evidence="7">
    <location>
        <begin position="51"/>
        <end position="73"/>
    </location>
</feature>
<name>A0A3N4HXP9_ASCIM</name>
<dbReference type="EMBL" id="ML119709">
    <property type="protein sequence ID" value="RPA78633.1"/>
    <property type="molecule type" value="Genomic_DNA"/>
</dbReference>
<reference evidence="9 10" key="1">
    <citation type="journal article" date="2018" name="Nat. Ecol. Evol.">
        <title>Pezizomycetes genomes reveal the molecular basis of ectomycorrhizal truffle lifestyle.</title>
        <authorList>
            <person name="Murat C."/>
            <person name="Payen T."/>
            <person name="Noel B."/>
            <person name="Kuo A."/>
            <person name="Morin E."/>
            <person name="Chen J."/>
            <person name="Kohler A."/>
            <person name="Krizsan K."/>
            <person name="Balestrini R."/>
            <person name="Da Silva C."/>
            <person name="Montanini B."/>
            <person name="Hainaut M."/>
            <person name="Levati E."/>
            <person name="Barry K.W."/>
            <person name="Belfiori B."/>
            <person name="Cichocki N."/>
            <person name="Clum A."/>
            <person name="Dockter R.B."/>
            <person name="Fauchery L."/>
            <person name="Guy J."/>
            <person name="Iotti M."/>
            <person name="Le Tacon F."/>
            <person name="Lindquist E.A."/>
            <person name="Lipzen A."/>
            <person name="Malagnac F."/>
            <person name="Mello A."/>
            <person name="Molinier V."/>
            <person name="Miyauchi S."/>
            <person name="Poulain J."/>
            <person name="Riccioni C."/>
            <person name="Rubini A."/>
            <person name="Sitrit Y."/>
            <person name="Splivallo R."/>
            <person name="Traeger S."/>
            <person name="Wang M."/>
            <person name="Zifcakova L."/>
            <person name="Wipf D."/>
            <person name="Zambonelli A."/>
            <person name="Paolocci F."/>
            <person name="Nowrousian M."/>
            <person name="Ottonello S."/>
            <person name="Baldrian P."/>
            <person name="Spatafora J.W."/>
            <person name="Henrissat B."/>
            <person name="Nagy L.G."/>
            <person name="Aury J.M."/>
            <person name="Wincker P."/>
            <person name="Grigoriev I.V."/>
            <person name="Bonfante P."/>
            <person name="Martin F.M."/>
        </authorList>
    </citation>
    <scope>NUCLEOTIDE SEQUENCE [LARGE SCALE GENOMIC DNA]</scope>
    <source>
        <strain evidence="9 10">RN42</strain>
    </source>
</reference>
<feature type="transmembrane region" description="Helical" evidence="7">
    <location>
        <begin position="275"/>
        <end position="297"/>
    </location>
</feature>
<dbReference type="Pfam" id="PF20684">
    <property type="entry name" value="Fung_rhodopsin"/>
    <property type="match status" value="1"/>
</dbReference>
<evidence type="ECO:0000313" key="9">
    <source>
        <dbReference type="EMBL" id="RPA78633.1"/>
    </source>
</evidence>
<dbReference type="Proteomes" id="UP000275078">
    <property type="component" value="Unassembled WGS sequence"/>
</dbReference>
<evidence type="ECO:0000256" key="2">
    <source>
        <dbReference type="ARBA" id="ARBA00022692"/>
    </source>
</evidence>
<evidence type="ECO:0000313" key="10">
    <source>
        <dbReference type="Proteomes" id="UP000275078"/>
    </source>
</evidence>
<dbReference type="PANTHER" id="PTHR33048:SF92">
    <property type="entry name" value="INTEGRAL MEMBRANE PROTEIN"/>
    <property type="match status" value="1"/>
</dbReference>
<feature type="transmembrane region" description="Helical" evidence="7">
    <location>
        <begin position="198"/>
        <end position="218"/>
    </location>
</feature>
<feature type="transmembrane region" description="Helical" evidence="7">
    <location>
        <begin position="230"/>
        <end position="255"/>
    </location>
</feature>
<dbReference type="InterPro" id="IPR052337">
    <property type="entry name" value="SAT4-like"/>
</dbReference>
<comment type="similarity">
    <text evidence="5">Belongs to the SAT4 family.</text>
</comment>
<evidence type="ECO:0000256" key="5">
    <source>
        <dbReference type="ARBA" id="ARBA00038359"/>
    </source>
</evidence>
<proteinExistence type="inferred from homology"/>
<evidence type="ECO:0000259" key="8">
    <source>
        <dbReference type="Pfam" id="PF20684"/>
    </source>
</evidence>
<feature type="domain" description="Rhodopsin" evidence="8">
    <location>
        <begin position="57"/>
        <end position="277"/>
    </location>
</feature>
<evidence type="ECO:0000256" key="6">
    <source>
        <dbReference type="SAM" id="MobiDB-lite"/>
    </source>
</evidence>
<sequence length="381" mass="43094">MAKGFSSAESIIAYETFTIVIMLVFTVGRLWQQRRCLSTRNDRVPLGKGEFLSTVFLVLVTLLTIGQCIYSLYMLKTEVEMGFFKEVGAPDEWAQIKWSISKFNAVSTFVQLFLHAISVWLLKACYVAYFHSLASILSKKCKIFLYMVSAFVFLGFVGTLLICTMWCRPMSINWIVDYDKDLGIVSCRVFNSVPAFKLLTGFNITGDCLIAILSVAIIRSVGLQNRTEKIAIFLIFLLGSLSIAAAVGRLVLFIFLYEKKDWTKYTEDNVQWIQFLIRIEIILGTVAYGFAFGRLMLRKTVMYFVDLASSIGTMASGRSSKLKSFSSASGMTGDSMAEAGSPEPRLYTDQYYKDEYDRFHLDQKTLEIIPGKAPVEHPPRY</sequence>
<keyword evidence="2 7" id="KW-0812">Transmembrane</keyword>
<keyword evidence="10" id="KW-1185">Reference proteome</keyword>
<evidence type="ECO:0000256" key="1">
    <source>
        <dbReference type="ARBA" id="ARBA00004141"/>
    </source>
</evidence>
<dbReference type="GO" id="GO:0016020">
    <property type="term" value="C:membrane"/>
    <property type="evidence" value="ECO:0007669"/>
    <property type="project" value="UniProtKB-SubCell"/>
</dbReference>
<protein>
    <recommendedName>
        <fullName evidence="8">Rhodopsin domain-containing protein</fullName>
    </recommendedName>
</protein>
<organism evidence="9 10">
    <name type="scientific">Ascobolus immersus RN42</name>
    <dbReference type="NCBI Taxonomy" id="1160509"/>
    <lineage>
        <taxon>Eukaryota</taxon>
        <taxon>Fungi</taxon>
        <taxon>Dikarya</taxon>
        <taxon>Ascomycota</taxon>
        <taxon>Pezizomycotina</taxon>
        <taxon>Pezizomycetes</taxon>
        <taxon>Pezizales</taxon>
        <taxon>Ascobolaceae</taxon>
        <taxon>Ascobolus</taxon>
    </lineage>
</organism>
<accession>A0A3N4HXP9</accession>
<keyword evidence="3 7" id="KW-1133">Transmembrane helix</keyword>
<evidence type="ECO:0000256" key="3">
    <source>
        <dbReference type="ARBA" id="ARBA00022989"/>
    </source>
</evidence>
<feature type="transmembrane region" description="Helical" evidence="7">
    <location>
        <begin position="12"/>
        <end position="31"/>
    </location>
</feature>
<dbReference type="InterPro" id="IPR049326">
    <property type="entry name" value="Rhodopsin_dom_fungi"/>
</dbReference>
<comment type="subcellular location">
    <subcellularLocation>
        <location evidence="1">Membrane</location>
        <topology evidence="1">Multi-pass membrane protein</topology>
    </subcellularLocation>
</comment>
<dbReference type="AlphaFoldDB" id="A0A3N4HXP9"/>